<feature type="transmembrane region" description="Helical" evidence="14">
    <location>
        <begin position="67"/>
        <end position="91"/>
    </location>
</feature>
<name>A0A124E8I3_MYCTH</name>
<keyword evidence="10 14" id="KW-0472">Membrane</keyword>
<dbReference type="PANTHER" id="PTHR48086">
    <property type="entry name" value="SODIUM/PROLINE SYMPORTER-RELATED"/>
    <property type="match status" value="1"/>
</dbReference>
<comment type="subcellular location">
    <subcellularLocation>
        <location evidence="1">Cell membrane</location>
        <topology evidence="1">Multi-pass membrane protein</topology>
    </subcellularLocation>
</comment>
<keyword evidence="4" id="KW-1003">Cell membrane</keyword>
<organism evidence="15 16">
    <name type="scientific">Mycolicibacterium thermoresistibile</name>
    <name type="common">Mycobacterium thermoresistibile</name>
    <dbReference type="NCBI Taxonomy" id="1797"/>
    <lineage>
        <taxon>Bacteria</taxon>
        <taxon>Bacillati</taxon>
        <taxon>Actinomycetota</taxon>
        <taxon>Actinomycetes</taxon>
        <taxon>Mycobacteriales</taxon>
        <taxon>Mycobacteriaceae</taxon>
        <taxon>Mycolicibacterium</taxon>
    </lineage>
</organism>
<evidence type="ECO:0000256" key="3">
    <source>
        <dbReference type="ARBA" id="ARBA00022448"/>
    </source>
</evidence>
<feature type="transmembrane region" description="Helical" evidence="14">
    <location>
        <begin position="259"/>
        <end position="283"/>
    </location>
</feature>
<dbReference type="AlphaFoldDB" id="A0A124E8I3"/>
<evidence type="ECO:0000256" key="13">
    <source>
        <dbReference type="RuleBase" id="RU362091"/>
    </source>
</evidence>
<evidence type="ECO:0000256" key="10">
    <source>
        <dbReference type="ARBA" id="ARBA00023136"/>
    </source>
</evidence>
<keyword evidence="6" id="KW-0769">Symport</keyword>
<protein>
    <submittedName>
        <fullName evidence="15">Na+/solute symporter</fullName>
    </submittedName>
</protein>
<dbReference type="GO" id="GO:0015293">
    <property type="term" value="F:symporter activity"/>
    <property type="evidence" value="ECO:0007669"/>
    <property type="project" value="UniProtKB-KW"/>
</dbReference>
<dbReference type="Proteomes" id="UP000069654">
    <property type="component" value="Unassembled WGS sequence"/>
</dbReference>
<comment type="similarity">
    <text evidence="2 13">Belongs to the sodium:solute symporter (SSF) (TC 2.A.21) family.</text>
</comment>
<dbReference type="EMBL" id="BCTB01000019">
    <property type="protein sequence ID" value="GAT15819.1"/>
    <property type="molecule type" value="Genomic_DNA"/>
</dbReference>
<feature type="transmembrane region" description="Helical" evidence="14">
    <location>
        <begin position="354"/>
        <end position="374"/>
    </location>
</feature>
<dbReference type="STRING" id="1797.RMCT_2789"/>
<evidence type="ECO:0000256" key="12">
    <source>
        <dbReference type="ARBA" id="ARBA00033708"/>
    </source>
</evidence>
<proteinExistence type="inferred from homology"/>
<evidence type="ECO:0000256" key="6">
    <source>
        <dbReference type="ARBA" id="ARBA00022847"/>
    </source>
</evidence>
<feature type="transmembrane region" description="Helical" evidence="14">
    <location>
        <begin position="454"/>
        <end position="474"/>
    </location>
</feature>
<dbReference type="GO" id="GO:0006814">
    <property type="term" value="P:sodium ion transport"/>
    <property type="evidence" value="ECO:0007669"/>
    <property type="project" value="UniProtKB-KW"/>
</dbReference>
<keyword evidence="5 14" id="KW-0812">Transmembrane</keyword>
<keyword evidence="7 14" id="KW-1133">Transmembrane helix</keyword>
<feature type="transmembrane region" description="Helical" evidence="14">
    <location>
        <begin position="411"/>
        <end position="434"/>
    </location>
</feature>
<evidence type="ECO:0000256" key="9">
    <source>
        <dbReference type="ARBA" id="ARBA00023065"/>
    </source>
</evidence>
<dbReference type="GO" id="GO:0005886">
    <property type="term" value="C:plasma membrane"/>
    <property type="evidence" value="ECO:0007669"/>
    <property type="project" value="UniProtKB-SubCell"/>
</dbReference>
<evidence type="ECO:0000256" key="5">
    <source>
        <dbReference type="ARBA" id="ARBA00022692"/>
    </source>
</evidence>
<dbReference type="InterPro" id="IPR001734">
    <property type="entry name" value="Na/solute_symporter"/>
</dbReference>
<dbReference type="Gene3D" id="1.20.1730.10">
    <property type="entry name" value="Sodium/glucose cotransporter"/>
    <property type="match status" value="1"/>
</dbReference>
<reference evidence="16" key="2">
    <citation type="submission" date="2016-02" db="EMBL/GenBank/DDBJ databases">
        <title>Draft genome sequence of five rapidly growing Mycobacterium species.</title>
        <authorList>
            <person name="Katahira K."/>
            <person name="Gotou Y."/>
            <person name="Iida K."/>
            <person name="Ogura Y."/>
            <person name="Hayashi T."/>
        </authorList>
    </citation>
    <scope>NUCLEOTIDE SEQUENCE [LARGE SCALE GENOMIC DNA]</scope>
    <source>
        <strain evidence="16">JCM6362</strain>
    </source>
</reference>
<evidence type="ECO:0000313" key="15">
    <source>
        <dbReference type="EMBL" id="GAT15819.1"/>
    </source>
</evidence>
<feature type="transmembrane region" description="Helical" evidence="14">
    <location>
        <begin position="119"/>
        <end position="141"/>
    </location>
</feature>
<keyword evidence="8" id="KW-0915">Sodium</keyword>
<dbReference type="PROSITE" id="PS50283">
    <property type="entry name" value="NA_SOLUT_SYMP_3"/>
    <property type="match status" value="1"/>
</dbReference>
<dbReference type="RefSeq" id="WP_040548070.1">
    <property type="nucleotide sequence ID" value="NZ_BCTB01000019.1"/>
</dbReference>
<evidence type="ECO:0000256" key="2">
    <source>
        <dbReference type="ARBA" id="ARBA00006434"/>
    </source>
</evidence>
<dbReference type="InterPro" id="IPR038377">
    <property type="entry name" value="Na/Glc_symporter_sf"/>
</dbReference>
<gene>
    <name evidence="15" type="ORF">RMCT_2789</name>
</gene>
<feature type="transmembrane region" description="Helical" evidence="14">
    <location>
        <begin position="221"/>
        <end position="239"/>
    </location>
</feature>
<evidence type="ECO:0000256" key="1">
    <source>
        <dbReference type="ARBA" id="ARBA00004651"/>
    </source>
</evidence>
<evidence type="ECO:0000313" key="16">
    <source>
        <dbReference type="Proteomes" id="UP000069654"/>
    </source>
</evidence>
<sequence>MILTGVAVFLLVLTVSGVVSARRVRGDCANYLVAGRALPAVLVAAVLIAQPVDSNATIGNADLSAAFGFWAGAALPIGLALCLLLMGLFFARRLRAAQVVTLPEYFGNRFGRGVEVASSALTVGSFAILLAGNLVAIGFLLERFLGVSYTIGILVTVPLALLYTITGGMFASVYTGVAQVVVNIVGVFALVVWVAATHGFTAPDGMGAGALSQLTSSESGAVINWATIIALGLGNLVAIDLMQRVFSARDPGAAQRACFAAAGGILLLCLPLSFVALAAVGIVGDSAGDGPILYALLGEYAPAWLAIIVISGLLAATLTTVSGILLSTASVLVRNVLRIDTGVLAPPAAMTPRMLRATRWATLPMAALAAVVALRVPQTGILLTLAFDLLLASLVVPFILGLYWSRGGAAAAAAAVVVGIGVRLTYFVLAPTIYGVDNTLLYLPNDWVSASVDGWSTLWAAAASLLAYVVVAVMTTPRVTAAQPAAPAPAEPVALAGVRP</sequence>
<evidence type="ECO:0000256" key="14">
    <source>
        <dbReference type="SAM" id="Phobius"/>
    </source>
</evidence>
<evidence type="ECO:0000256" key="11">
    <source>
        <dbReference type="ARBA" id="ARBA00023201"/>
    </source>
</evidence>
<comment type="catalytic activity">
    <reaction evidence="12">
        <text>L-proline(in) + Na(+)(in) = L-proline(out) + Na(+)(out)</text>
        <dbReference type="Rhea" id="RHEA:28967"/>
        <dbReference type="ChEBI" id="CHEBI:29101"/>
        <dbReference type="ChEBI" id="CHEBI:60039"/>
    </reaction>
</comment>
<keyword evidence="9" id="KW-0406">Ion transport</keyword>
<evidence type="ECO:0000256" key="4">
    <source>
        <dbReference type="ARBA" id="ARBA00022475"/>
    </source>
</evidence>
<feature type="transmembrane region" description="Helical" evidence="14">
    <location>
        <begin position="177"/>
        <end position="201"/>
    </location>
</feature>
<evidence type="ECO:0000256" key="7">
    <source>
        <dbReference type="ARBA" id="ARBA00022989"/>
    </source>
</evidence>
<feature type="transmembrane region" description="Helical" evidence="14">
    <location>
        <begin position="303"/>
        <end position="333"/>
    </location>
</feature>
<keyword evidence="3" id="KW-0813">Transport</keyword>
<feature type="transmembrane region" description="Helical" evidence="14">
    <location>
        <begin position="147"/>
        <end position="165"/>
    </location>
</feature>
<keyword evidence="11" id="KW-0739">Sodium transport</keyword>
<accession>A0A124E8I3</accession>
<dbReference type="InterPro" id="IPR050277">
    <property type="entry name" value="Sodium:Solute_Symporter"/>
</dbReference>
<reference evidence="15 16" key="1">
    <citation type="journal article" date="2016" name="Genome Announc.">
        <title>Draft Genome Sequences of Five Rapidly Growing Mycobacterium Species, M. thermoresistibile, M. fortuitum subsp. acetamidolyticum, M. canariasense, M. brisbanense, and M. novocastrense.</title>
        <authorList>
            <person name="Katahira K."/>
            <person name="Ogura Y."/>
            <person name="Gotoh Y."/>
            <person name="Hayashi T."/>
        </authorList>
    </citation>
    <scope>NUCLEOTIDE SEQUENCE [LARGE SCALE GENOMIC DNA]</scope>
    <source>
        <strain evidence="15 16">JCM6362</strain>
    </source>
</reference>
<feature type="transmembrane region" description="Helical" evidence="14">
    <location>
        <begin position="380"/>
        <end position="404"/>
    </location>
</feature>
<dbReference type="Pfam" id="PF00474">
    <property type="entry name" value="SSF"/>
    <property type="match status" value="1"/>
</dbReference>
<comment type="caution">
    <text evidence="15">The sequence shown here is derived from an EMBL/GenBank/DDBJ whole genome shotgun (WGS) entry which is preliminary data.</text>
</comment>
<evidence type="ECO:0000256" key="8">
    <source>
        <dbReference type="ARBA" id="ARBA00023053"/>
    </source>
</evidence>
<dbReference type="OrthoDB" id="9789704at2"/>
<dbReference type="PANTHER" id="PTHR48086:SF3">
    <property type="entry name" value="SODIUM_PROLINE SYMPORTER"/>
    <property type="match status" value="1"/>
</dbReference>